<keyword evidence="17" id="KW-0966">Cell projection</keyword>
<dbReference type="GO" id="GO:0005047">
    <property type="term" value="F:signal recognition particle binding"/>
    <property type="evidence" value="ECO:0007669"/>
    <property type="project" value="TreeGrafter"/>
</dbReference>
<keyword evidence="7" id="KW-1005">Bacterial flagellum biogenesis</keyword>
<name>A0A554XG50_9BURK</name>
<keyword evidence="17" id="KW-0282">Flagellum</keyword>
<dbReference type="InterPro" id="IPR020006">
    <property type="entry name" value="FlhF"/>
</dbReference>
<dbReference type="PANTHER" id="PTHR43134">
    <property type="entry name" value="SIGNAL RECOGNITION PARTICLE RECEPTOR SUBUNIT ALPHA"/>
    <property type="match status" value="1"/>
</dbReference>
<gene>
    <name evidence="17" type="primary">flhF</name>
    <name evidence="17" type="ORF">Tchar_01155</name>
</gene>
<protein>
    <recommendedName>
        <fullName evidence="3 13">Flagellar biosynthesis protein FlhF</fullName>
    </recommendedName>
</protein>
<evidence type="ECO:0000256" key="8">
    <source>
        <dbReference type="ARBA" id="ARBA00022927"/>
    </source>
</evidence>
<dbReference type="GO" id="GO:0005886">
    <property type="term" value="C:plasma membrane"/>
    <property type="evidence" value="ECO:0007669"/>
    <property type="project" value="UniProtKB-SubCell"/>
</dbReference>
<dbReference type="Pfam" id="PF00448">
    <property type="entry name" value="SRP54"/>
    <property type="match status" value="1"/>
</dbReference>
<dbReference type="InterPro" id="IPR000897">
    <property type="entry name" value="SRP54_GTPase_dom"/>
</dbReference>
<proteinExistence type="inferred from homology"/>
<evidence type="ECO:0000256" key="5">
    <source>
        <dbReference type="ARBA" id="ARBA00022475"/>
    </source>
</evidence>
<dbReference type="GO" id="GO:0003924">
    <property type="term" value="F:GTPase activity"/>
    <property type="evidence" value="ECO:0007669"/>
    <property type="project" value="UniProtKB-UniRule"/>
</dbReference>
<comment type="function">
    <text evidence="12">Necessary for flagellar biosynthesis. May be involved in translocation of the flagellum.</text>
</comment>
<reference evidence="17 18" key="1">
    <citation type="submission" date="2019-07" db="EMBL/GenBank/DDBJ databases">
        <title>Tepidimonas charontis SPSP-6 draft genome.</title>
        <authorList>
            <person name="Da Costa M.S."/>
            <person name="Froufe H.J.C."/>
            <person name="Egas C."/>
            <person name="Albuquerque L."/>
        </authorList>
    </citation>
    <scope>NUCLEOTIDE SEQUENCE [LARGE SCALE GENOMIC DNA]</scope>
    <source>
        <strain evidence="17 18">SPSP-6</strain>
    </source>
</reference>
<evidence type="ECO:0000256" key="3">
    <source>
        <dbReference type="ARBA" id="ARBA00014919"/>
    </source>
</evidence>
<dbReference type="GO" id="GO:0044781">
    <property type="term" value="P:bacterial-type flagellum organization"/>
    <property type="evidence" value="ECO:0007669"/>
    <property type="project" value="UniProtKB-UniRule"/>
</dbReference>
<evidence type="ECO:0000256" key="4">
    <source>
        <dbReference type="ARBA" id="ARBA00022448"/>
    </source>
</evidence>
<dbReference type="Proteomes" id="UP000318294">
    <property type="component" value="Unassembled WGS sequence"/>
</dbReference>
<feature type="domain" description="AAA+ ATPase" evidence="15">
    <location>
        <begin position="298"/>
        <end position="467"/>
    </location>
</feature>
<dbReference type="GO" id="GO:0006614">
    <property type="term" value="P:SRP-dependent cotranslational protein targeting to membrane"/>
    <property type="evidence" value="ECO:0007669"/>
    <property type="project" value="UniProtKB-UniRule"/>
</dbReference>
<keyword evidence="9" id="KW-0342">GTP-binding</keyword>
<dbReference type="FunFam" id="3.40.50.300:FF:000695">
    <property type="entry name" value="Flagellar biosynthesis regulator FlhF"/>
    <property type="match status" value="1"/>
</dbReference>
<dbReference type="InterPro" id="IPR027417">
    <property type="entry name" value="P-loop_NTPase"/>
</dbReference>
<evidence type="ECO:0000256" key="11">
    <source>
        <dbReference type="ARBA" id="ARBA00023225"/>
    </source>
</evidence>
<dbReference type="PANTHER" id="PTHR43134:SF3">
    <property type="entry name" value="FLAGELLAR BIOSYNTHESIS PROTEIN FLHF"/>
    <property type="match status" value="1"/>
</dbReference>
<dbReference type="CDD" id="cd17873">
    <property type="entry name" value="FlhF"/>
    <property type="match status" value="1"/>
</dbReference>
<dbReference type="OrthoDB" id="9778554at2"/>
<accession>A0A554XG50</accession>
<keyword evidence="5" id="KW-1003">Cell membrane</keyword>
<keyword evidence="8" id="KW-0653">Protein transport</keyword>
<sequence length="523" mass="55031">MNAQRFVAPNSREAMALARAAFGEQAVILSSRSTEQGFEVVATSEEQLAALATPAAPSAAVRSALPTPPSGRSERAARGLQQRAAAQLPPVSPDSSVAQDTETLAMSTLSFQEYVRERMLRKRREAMQAGMSAAAPAAPRDVAARPDGADAMALPFAAEAAARSAARAAVRPAPAVGTQTAAGTTRATARPAAPAPGSAPSGTAEAQAAALAQQLDALKALMEERFQTLAWLGQSRLNPIQSQLMHKFVRAGYSPTVARAVLERLPAHLGAAEAWRWTLEVLTRNLRVAREPGLLCDEGGVFALIGSTGVGKTTTAAKLAAQCVKTYGANSVGLITLDTYRVAGYEQLRAYGRMLGVVAHLAHDRAALQDLLELLANKRMVIIDTAGLGQKDPRIQEMMALLDAAPIKKLLVVNAGSHGDTLDDVFAAYRGTPLHGVILSKVDEAAKLGPAVDTLIRHQVVVRGLSTGQRVPEDWQRPDAATLVRLSMGGGRGKSAFEPSSAELPFFFADPMASGWQPEGAHA</sequence>
<feature type="region of interest" description="Disordered" evidence="14">
    <location>
        <begin position="53"/>
        <end position="98"/>
    </location>
</feature>
<evidence type="ECO:0000256" key="6">
    <source>
        <dbReference type="ARBA" id="ARBA00022741"/>
    </source>
</evidence>
<evidence type="ECO:0000256" key="12">
    <source>
        <dbReference type="ARBA" id="ARBA00025337"/>
    </source>
</evidence>
<comment type="similarity">
    <text evidence="2">Belongs to the GTP-binding SRP family.</text>
</comment>
<dbReference type="EMBL" id="VJON01000014">
    <property type="protein sequence ID" value="TSE34802.1"/>
    <property type="molecule type" value="Genomic_DNA"/>
</dbReference>
<keyword evidence="10" id="KW-0472">Membrane</keyword>
<feature type="domain" description="SRP54-type proteins GTP-binding" evidence="16">
    <location>
        <begin position="299"/>
        <end position="489"/>
    </location>
</feature>
<feature type="compositionally biased region" description="Low complexity" evidence="14">
    <location>
        <begin position="53"/>
        <end position="65"/>
    </location>
</feature>
<evidence type="ECO:0000256" key="13">
    <source>
        <dbReference type="NCBIfam" id="TIGR03499"/>
    </source>
</evidence>
<dbReference type="AlphaFoldDB" id="A0A554XG50"/>
<dbReference type="GO" id="GO:0015031">
    <property type="term" value="P:protein transport"/>
    <property type="evidence" value="ECO:0007669"/>
    <property type="project" value="UniProtKB-KW"/>
</dbReference>
<keyword evidence="4" id="KW-0813">Transport</keyword>
<dbReference type="RefSeq" id="WP_144328121.1">
    <property type="nucleotide sequence ID" value="NZ_VJON01000014.1"/>
</dbReference>
<dbReference type="Gene3D" id="1.20.120.1380">
    <property type="entry name" value="Flagellar FlhF biosynthesis protein, N domain"/>
    <property type="match status" value="1"/>
</dbReference>
<dbReference type="SUPFAM" id="SSF52540">
    <property type="entry name" value="P-loop containing nucleoside triphosphate hydrolases"/>
    <property type="match status" value="1"/>
</dbReference>
<evidence type="ECO:0000259" key="16">
    <source>
        <dbReference type="SMART" id="SM00962"/>
    </source>
</evidence>
<organism evidence="17 18">
    <name type="scientific">Tepidimonas charontis</name>
    <dbReference type="NCBI Taxonomy" id="2267262"/>
    <lineage>
        <taxon>Bacteria</taxon>
        <taxon>Pseudomonadati</taxon>
        <taxon>Pseudomonadota</taxon>
        <taxon>Betaproteobacteria</taxon>
        <taxon>Burkholderiales</taxon>
        <taxon>Tepidimonas</taxon>
    </lineage>
</organism>
<evidence type="ECO:0000256" key="7">
    <source>
        <dbReference type="ARBA" id="ARBA00022795"/>
    </source>
</evidence>
<dbReference type="GO" id="GO:0005525">
    <property type="term" value="F:GTP binding"/>
    <property type="evidence" value="ECO:0007669"/>
    <property type="project" value="UniProtKB-UniRule"/>
</dbReference>
<feature type="compositionally biased region" description="Low complexity" evidence="14">
    <location>
        <begin position="78"/>
        <end position="88"/>
    </location>
</feature>
<evidence type="ECO:0000256" key="10">
    <source>
        <dbReference type="ARBA" id="ARBA00023136"/>
    </source>
</evidence>
<evidence type="ECO:0000256" key="14">
    <source>
        <dbReference type="SAM" id="MobiDB-lite"/>
    </source>
</evidence>
<dbReference type="InterPro" id="IPR047040">
    <property type="entry name" value="FlhF__GTPase_dom"/>
</dbReference>
<dbReference type="InterPro" id="IPR003593">
    <property type="entry name" value="AAA+_ATPase"/>
</dbReference>
<evidence type="ECO:0000256" key="2">
    <source>
        <dbReference type="ARBA" id="ARBA00008531"/>
    </source>
</evidence>
<feature type="region of interest" description="Disordered" evidence="14">
    <location>
        <begin position="175"/>
        <end position="206"/>
    </location>
</feature>
<evidence type="ECO:0000256" key="1">
    <source>
        <dbReference type="ARBA" id="ARBA00004413"/>
    </source>
</evidence>
<evidence type="ECO:0000259" key="15">
    <source>
        <dbReference type="SMART" id="SM00382"/>
    </source>
</evidence>
<dbReference type="Gene3D" id="3.40.50.300">
    <property type="entry name" value="P-loop containing nucleotide triphosphate hydrolases"/>
    <property type="match status" value="1"/>
</dbReference>
<keyword evidence="6" id="KW-0547">Nucleotide-binding</keyword>
<evidence type="ECO:0000256" key="9">
    <source>
        <dbReference type="ARBA" id="ARBA00023134"/>
    </source>
</evidence>
<keyword evidence="11" id="KW-1006">Bacterial flagellum protein export</keyword>
<dbReference type="NCBIfam" id="TIGR03499">
    <property type="entry name" value="FlhF"/>
    <property type="match status" value="1"/>
</dbReference>
<dbReference type="SMART" id="SM00382">
    <property type="entry name" value="AAA"/>
    <property type="match status" value="1"/>
</dbReference>
<comment type="subcellular location">
    <subcellularLocation>
        <location evidence="1">Cell membrane</location>
        <topology evidence="1">Peripheral membrane protein</topology>
        <orientation evidence="1">Cytoplasmic side</orientation>
    </subcellularLocation>
</comment>
<keyword evidence="18" id="KW-1185">Reference proteome</keyword>
<keyword evidence="17" id="KW-0969">Cilium</keyword>
<evidence type="ECO:0000313" key="17">
    <source>
        <dbReference type="EMBL" id="TSE34802.1"/>
    </source>
</evidence>
<comment type="caution">
    <text evidence="17">The sequence shown here is derived from an EMBL/GenBank/DDBJ whole genome shotgun (WGS) entry which is preliminary data.</text>
</comment>
<dbReference type="SMART" id="SM00962">
    <property type="entry name" value="SRP54"/>
    <property type="match status" value="1"/>
</dbReference>
<evidence type="ECO:0000313" key="18">
    <source>
        <dbReference type="Proteomes" id="UP000318294"/>
    </source>
</evidence>